<dbReference type="PANTHER" id="PTHR43167:SF1">
    <property type="entry name" value="PUTATIVE (AFU_ORTHOLOGUE AFUA_6G01830)-RELATED"/>
    <property type="match status" value="1"/>
</dbReference>
<dbReference type="PANTHER" id="PTHR43167">
    <property type="entry name" value="PUTATIVE (AFU_ORTHOLOGUE AFUA_6G01830)-RELATED"/>
    <property type="match status" value="1"/>
</dbReference>
<dbReference type="Gene3D" id="3.40.50.150">
    <property type="entry name" value="Vaccinia Virus protein VP39"/>
    <property type="match status" value="1"/>
</dbReference>
<evidence type="ECO:0000256" key="3">
    <source>
        <dbReference type="ARBA" id="ARBA00022691"/>
    </source>
</evidence>
<evidence type="ECO:0000256" key="1">
    <source>
        <dbReference type="ARBA" id="ARBA00022603"/>
    </source>
</evidence>
<accession>A0A382RP46</accession>
<proteinExistence type="predicted"/>
<dbReference type="PROSITE" id="PS51682">
    <property type="entry name" value="SAM_OMT_I"/>
    <property type="match status" value="1"/>
</dbReference>
<keyword evidence="2" id="KW-0808">Transferase</keyword>
<dbReference type="InterPro" id="IPR029063">
    <property type="entry name" value="SAM-dependent_MTases_sf"/>
</dbReference>
<dbReference type="AlphaFoldDB" id="A0A382RP46"/>
<feature type="non-terminal residue" evidence="4">
    <location>
        <position position="148"/>
    </location>
</feature>
<name>A0A382RP46_9ZZZZ</name>
<evidence type="ECO:0000313" key="4">
    <source>
        <dbReference type="EMBL" id="SVC99042.1"/>
    </source>
</evidence>
<dbReference type="InterPro" id="IPR002935">
    <property type="entry name" value="SAM_O-MeTrfase"/>
</dbReference>
<dbReference type="SUPFAM" id="SSF53335">
    <property type="entry name" value="S-adenosyl-L-methionine-dependent methyltransferases"/>
    <property type="match status" value="1"/>
</dbReference>
<keyword evidence="1" id="KW-0489">Methyltransferase</keyword>
<sequence>MALPFIDVNQYLTKVTPTRDEVLTEMEIYARENHFPIVGPTSGSFLHQMVLLTRPKRIFEMGSGFGYSAYWMAKALKDPEAKIICTDGSTENAERATGYFQRGGITDRIDYQVGNALEIIDQTVGEFDIIYNDIDKDSYPEVFHKALP</sequence>
<dbReference type="Pfam" id="PF01596">
    <property type="entry name" value="Methyltransf_3"/>
    <property type="match status" value="1"/>
</dbReference>
<dbReference type="GO" id="GO:0008171">
    <property type="term" value="F:O-methyltransferase activity"/>
    <property type="evidence" value="ECO:0007669"/>
    <property type="project" value="InterPro"/>
</dbReference>
<organism evidence="4">
    <name type="scientific">marine metagenome</name>
    <dbReference type="NCBI Taxonomy" id="408172"/>
    <lineage>
        <taxon>unclassified sequences</taxon>
        <taxon>metagenomes</taxon>
        <taxon>ecological metagenomes</taxon>
    </lineage>
</organism>
<keyword evidence="3" id="KW-0949">S-adenosyl-L-methionine</keyword>
<evidence type="ECO:0008006" key="5">
    <source>
        <dbReference type="Google" id="ProtNLM"/>
    </source>
</evidence>
<evidence type="ECO:0000256" key="2">
    <source>
        <dbReference type="ARBA" id="ARBA00022679"/>
    </source>
</evidence>
<gene>
    <name evidence="4" type="ORF">METZ01_LOCUS351896</name>
</gene>
<dbReference type="EMBL" id="UINC01122923">
    <property type="protein sequence ID" value="SVC99042.1"/>
    <property type="molecule type" value="Genomic_DNA"/>
</dbReference>
<reference evidence="4" key="1">
    <citation type="submission" date="2018-05" db="EMBL/GenBank/DDBJ databases">
        <authorList>
            <person name="Lanie J.A."/>
            <person name="Ng W.-L."/>
            <person name="Kazmierczak K.M."/>
            <person name="Andrzejewski T.M."/>
            <person name="Davidsen T.M."/>
            <person name="Wayne K.J."/>
            <person name="Tettelin H."/>
            <person name="Glass J.I."/>
            <person name="Rusch D."/>
            <person name="Podicherti R."/>
            <person name="Tsui H.-C.T."/>
            <person name="Winkler M.E."/>
        </authorList>
    </citation>
    <scope>NUCLEOTIDE SEQUENCE</scope>
</reference>
<protein>
    <recommendedName>
        <fullName evidence="5">O-methyltransferase domain-containing protein</fullName>
    </recommendedName>
</protein>
<dbReference type="GO" id="GO:0032259">
    <property type="term" value="P:methylation"/>
    <property type="evidence" value="ECO:0007669"/>
    <property type="project" value="UniProtKB-KW"/>
</dbReference>